<accession>A0A168P9E7</accession>
<name>A0A168P9E7_MUCCL</name>
<dbReference type="OrthoDB" id="2275801at2759"/>
<dbReference type="Gene3D" id="3.30.70.270">
    <property type="match status" value="1"/>
</dbReference>
<dbReference type="VEuPathDB" id="FungiDB:MUCCIDRAFT_104303"/>
<comment type="caution">
    <text evidence="1">The sequence shown here is derived from an EMBL/GenBank/DDBJ whole genome shotgun (WGS) entry which is preliminary data.</text>
</comment>
<protein>
    <recommendedName>
        <fullName evidence="3">Reverse transcriptase/retrotransposon-derived protein RNase H-like domain-containing protein</fullName>
    </recommendedName>
</protein>
<gene>
    <name evidence="1" type="ORF">MUCCIDRAFT_104303</name>
</gene>
<evidence type="ECO:0008006" key="3">
    <source>
        <dbReference type="Google" id="ProtNLM"/>
    </source>
</evidence>
<dbReference type="STRING" id="747725.A0A168P9E7"/>
<dbReference type="InterPro" id="IPR043502">
    <property type="entry name" value="DNA/RNA_pol_sf"/>
</dbReference>
<evidence type="ECO:0000313" key="2">
    <source>
        <dbReference type="Proteomes" id="UP000077051"/>
    </source>
</evidence>
<dbReference type="InterPro" id="IPR043128">
    <property type="entry name" value="Rev_trsase/Diguanyl_cyclase"/>
</dbReference>
<evidence type="ECO:0000313" key="1">
    <source>
        <dbReference type="EMBL" id="OAD07378.1"/>
    </source>
</evidence>
<dbReference type="EMBL" id="AMYB01000001">
    <property type="protein sequence ID" value="OAD07378.1"/>
    <property type="molecule type" value="Genomic_DNA"/>
</dbReference>
<dbReference type="AlphaFoldDB" id="A0A168P9E7"/>
<organism evidence="1 2">
    <name type="scientific">Mucor lusitanicus CBS 277.49</name>
    <dbReference type="NCBI Taxonomy" id="747725"/>
    <lineage>
        <taxon>Eukaryota</taxon>
        <taxon>Fungi</taxon>
        <taxon>Fungi incertae sedis</taxon>
        <taxon>Mucoromycota</taxon>
        <taxon>Mucoromycotina</taxon>
        <taxon>Mucoromycetes</taxon>
        <taxon>Mucorales</taxon>
        <taxon>Mucorineae</taxon>
        <taxon>Mucoraceae</taxon>
        <taxon>Mucor</taxon>
    </lineage>
</organism>
<dbReference type="SUPFAM" id="SSF56672">
    <property type="entry name" value="DNA/RNA polymerases"/>
    <property type="match status" value="1"/>
</dbReference>
<reference evidence="1 2" key="1">
    <citation type="submission" date="2015-06" db="EMBL/GenBank/DDBJ databases">
        <title>Expansion of signal transduction pathways in fungi by whole-genome duplication.</title>
        <authorList>
            <consortium name="DOE Joint Genome Institute"/>
            <person name="Corrochano L.M."/>
            <person name="Kuo A."/>
            <person name="Marcet-Houben M."/>
            <person name="Polaino S."/>
            <person name="Salamov A."/>
            <person name="Villalobos J.M."/>
            <person name="Alvarez M.I."/>
            <person name="Avalos J."/>
            <person name="Benito E.P."/>
            <person name="Benoit I."/>
            <person name="Burger G."/>
            <person name="Camino L.P."/>
            <person name="Canovas D."/>
            <person name="Cerda-Olmedo E."/>
            <person name="Cheng J.-F."/>
            <person name="Dominguez A."/>
            <person name="Elias M."/>
            <person name="Eslava A.P."/>
            <person name="Glaser F."/>
            <person name="Grimwood J."/>
            <person name="Gutierrez G."/>
            <person name="Heitman J."/>
            <person name="Henrissat B."/>
            <person name="Iturriaga E.A."/>
            <person name="Lang B.F."/>
            <person name="Lavin J.L."/>
            <person name="Lee S."/>
            <person name="Li W."/>
            <person name="Lindquist E."/>
            <person name="Lopez-Garcia S."/>
            <person name="Luque E.M."/>
            <person name="Marcos A.T."/>
            <person name="Martin J."/>
            <person name="Mccluskey K."/>
            <person name="Medina H.R."/>
            <person name="Miralles-Duran A."/>
            <person name="Miyazaki A."/>
            <person name="Munoz-Torres E."/>
            <person name="Oguiza J.A."/>
            <person name="Ohm R."/>
            <person name="Olmedo M."/>
            <person name="Orejas M."/>
            <person name="Ortiz-Castellanos L."/>
            <person name="Pisabarro A.G."/>
            <person name="Rodriguez-Romero J."/>
            <person name="Ruiz-Herrera J."/>
            <person name="Ruiz-Vazquez R."/>
            <person name="Sanz C."/>
            <person name="Schackwitz W."/>
            <person name="Schmutz J."/>
            <person name="Shahriari M."/>
            <person name="Shelest E."/>
            <person name="Silva-Franco F."/>
            <person name="Soanes D."/>
            <person name="Syed K."/>
            <person name="Tagua V.G."/>
            <person name="Talbot N.J."/>
            <person name="Thon M."/>
            <person name="De Vries R.P."/>
            <person name="Wiebenga A."/>
            <person name="Yadav J.S."/>
            <person name="Braun E.L."/>
            <person name="Baker S."/>
            <person name="Garre V."/>
            <person name="Horwitz B."/>
            <person name="Torres-Martinez S."/>
            <person name="Idnurm A."/>
            <person name="Herrera-Estrella A."/>
            <person name="Gabaldon T."/>
            <person name="Grigoriev I.V."/>
        </authorList>
    </citation>
    <scope>NUCLEOTIDE SEQUENCE [LARGE SCALE GENOMIC DNA]</scope>
    <source>
        <strain evidence="1 2">CBS 277.49</strain>
    </source>
</reference>
<keyword evidence="2" id="KW-1185">Reference proteome</keyword>
<proteinExistence type="predicted"/>
<dbReference type="Proteomes" id="UP000077051">
    <property type="component" value="Unassembled WGS sequence"/>
</dbReference>
<sequence>MLSNLRLFLQRMWEEVSLKLNSDKCEFLKNEVEVLGFAVSATGVVSPALSKIKKIQDFPGPLNTTGIRAFVNYIPTAQDKFCLYTDVSEIGIGATF</sequence>